<feature type="compositionally biased region" description="Basic and acidic residues" evidence="1">
    <location>
        <begin position="60"/>
        <end position="72"/>
    </location>
</feature>
<feature type="region of interest" description="Disordered" evidence="1">
    <location>
        <begin position="35"/>
        <end position="92"/>
    </location>
</feature>
<gene>
    <name evidence="2" type="ORF">M9458_016497</name>
</gene>
<dbReference type="EMBL" id="JAMKFB020000007">
    <property type="protein sequence ID" value="KAL0189398.1"/>
    <property type="molecule type" value="Genomic_DNA"/>
</dbReference>
<dbReference type="PANTHER" id="PTHR19871">
    <property type="entry name" value="BETA TRANSDUCIN-RELATED PROTEIN"/>
    <property type="match status" value="1"/>
</dbReference>
<accession>A0ABD0QT50</accession>
<dbReference type="AlphaFoldDB" id="A0ABD0QT50"/>
<evidence type="ECO:0000256" key="1">
    <source>
        <dbReference type="SAM" id="MobiDB-lite"/>
    </source>
</evidence>
<dbReference type="PANTHER" id="PTHR19871:SF43">
    <property type="entry name" value="SI:CH211-212K18.6"/>
    <property type="match status" value="1"/>
</dbReference>
<feature type="non-terminal residue" evidence="2">
    <location>
        <position position="131"/>
    </location>
</feature>
<comment type="caution">
    <text evidence="2">The sequence shown here is derived from an EMBL/GenBank/DDBJ whole genome shotgun (WGS) entry which is preliminary data.</text>
</comment>
<dbReference type="Proteomes" id="UP001529510">
    <property type="component" value="Unassembled WGS sequence"/>
</dbReference>
<sequence>VFTGQKHEIRSLPNTIPQSDFEAILKFVERNKKKLSRRQSEMADESQLSISTGDSGSFTLEKEPHLSEEKEPSQSSAVMSENSISSSSTSDGDEIQLARSWMDYEQDLTLLQTWYKLDKNTVPAVYRLLPV</sequence>
<feature type="non-terminal residue" evidence="2">
    <location>
        <position position="1"/>
    </location>
</feature>
<organism evidence="2 3">
    <name type="scientific">Cirrhinus mrigala</name>
    <name type="common">Mrigala</name>
    <dbReference type="NCBI Taxonomy" id="683832"/>
    <lineage>
        <taxon>Eukaryota</taxon>
        <taxon>Metazoa</taxon>
        <taxon>Chordata</taxon>
        <taxon>Craniata</taxon>
        <taxon>Vertebrata</taxon>
        <taxon>Euteleostomi</taxon>
        <taxon>Actinopterygii</taxon>
        <taxon>Neopterygii</taxon>
        <taxon>Teleostei</taxon>
        <taxon>Ostariophysi</taxon>
        <taxon>Cypriniformes</taxon>
        <taxon>Cyprinidae</taxon>
        <taxon>Labeoninae</taxon>
        <taxon>Labeonini</taxon>
        <taxon>Cirrhinus</taxon>
    </lineage>
</organism>
<name>A0ABD0QT50_CIRMR</name>
<feature type="compositionally biased region" description="Low complexity" evidence="1">
    <location>
        <begin position="75"/>
        <end position="90"/>
    </location>
</feature>
<feature type="compositionally biased region" description="Polar residues" evidence="1">
    <location>
        <begin position="46"/>
        <end position="58"/>
    </location>
</feature>
<evidence type="ECO:0000313" key="2">
    <source>
        <dbReference type="EMBL" id="KAL0189398.1"/>
    </source>
</evidence>
<keyword evidence="3" id="KW-1185">Reference proteome</keyword>
<protein>
    <submittedName>
        <fullName evidence="2">Uncharacterized protein</fullName>
    </submittedName>
</protein>
<evidence type="ECO:0000313" key="3">
    <source>
        <dbReference type="Proteomes" id="UP001529510"/>
    </source>
</evidence>
<reference evidence="2 3" key="1">
    <citation type="submission" date="2024-05" db="EMBL/GenBank/DDBJ databases">
        <title>Genome sequencing and assembly of Indian major carp, Cirrhinus mrigala (Hamilton, 1822).</title>
        <authorList>
            <person name="Mohindra V."/>
            <person name="Chowdhury L.M."/>
            <person name="Lal K."/>
            <person name="Jena J.K."/>
        </authorList>
    </citation>
    <scope>NUCLEOTIDE SEQUENCE [LARGE SCALE GENOMIC DNA]</scope>
    <source>
        <strain evidence="2">CM1030</strain>
        <tissue evidence="2">Blood</tissue>
    </source>
</reference>
<proteinExistence type="predicted"/>
<dbReference type="InterPro" id="IPR052752">
    <property type="entry name" value="NACHT-WD_repeat"/>
</dbReference>